<evidence type="ECO:0000256" key="1">
    <source>
        <dbReference type="SAM" id="MobiDB-lite"/>
    </source>
</evidence>
<sequence length="229" mass="24278">MTSAERRVWSMFSWAVRTAWVRSWMGRMAASSAERRLSKEPRMETTASVAAWLFPSDSRSSAARCARPSIPSPLPAPGAPRPKSGARVQLGRMRGADLGAGVRSRGRGLGAHSGAEQVEDGGRGPHGARAGWLGWAGGGSDGERGRRRGMIGKESGRTKESEETTGRPQRGGRARAELSPRACVACVALRWPPGVGCPAWVGPVGRLLPQPPWWCTVHAVAPESAAAVL</sequence>
<dbReference type="Gramene" id="TuG1812G0400001282.01.T01">
    <property type="protein sequence ID" value="TuG1812G0400001282.01.T01.cds361534"/>
    <property type="gene ID" value="TuG1812G0400001282.01"/>
</dbReference>
<organism evidence="2 3">
    <name type="scientific">Triticum urartu</name>
    <name type="common">Red wild einkorn</name>
    <name type="synonym">Crithodium urartu</name>
    <dbReference type="NCBI Taxonomy" id="4572"/>
    <lineage>
        <taxon>Eukaryota</taxon>
        <taxon>Viridiplantae</taxon>
        <taxon>Streptophyta</taxon>
        <taxon>Embryophyta</taxon>
        <taxon>Tracheophyta</taxon>
        <taxon>Spermatophyta</taxon>
        <taxon>Magnoliopsida</taxon>
        <taxon>Liliopsida</taxon>
        <taxon>Poales</taxon>
        <taxon>Poaceae</taxon>
        <taxon>BOP clade</taxon>
        <taxon>Pooideae</taxon>
        <taxon>Triticodae</taxon>
        <taxon>Triticeae</taxon>
        <taxon>Triticinae</taxon>
        <taxon>Triticum</taxon>
    </lineage>
</organism>
<evidence type="ECO:0000313" key="3">
    <source>
        <dbReference type="Proteomes" id="UP000015106"/>
    </source>
</evidence>
<name>A0A8R7U6N7_TRIUA</name>
<protein>
    <submittedName>
        <fullName evidence="2">Uncharacterized protein</fullName>
    </submittedName>
</protein>
<feature type="compositionally biased region" description="Pro residues" evidence="1">
    <location>
        <begin position="70"/>
        <end position="80"/>
    </location>
</feature>
<proteinExistence type="predicted"/>
<evidence type="ECO:0000313" key="2">
    <source>
        <dbReference type="EnsemblPlants" id="TuG1812G0400001282.01.T02.cds361533"/>
    </source>
</evidence>
<reference evidence="2" key="3">
    <citation type="submission" date="2022-06" db="UniProtKB">
        <authorList>
            <consortium name="EnsemblPlants"/>
        </authorList>
    </citation>
    <scope>IDENTIFICATION</scope>
</reference>
<dbReference type="EnsemblPlants" id="TuG1812G0400001282.01.T02">
    <property type="protein sequence ID" value="TuG1812G0400001282.01.T02.cds361533"/>
    <property type="gene ID" value="TuG1812G0400001282.01"/>
</dbReference>
<keyword evidence="3" id="KW-1185">Reference proteome</keyword>
<dbReference type="Gramene" id="TuG1812G0400001282.01.T02">
    <property type="protein sequence ID" value="TuG1812G0400001282.01.T02.cds361533"/>
    <property type="gene ID" value="TuG1812G0400001282.01"/>
</dbReference>
<dbReference type="EnsemblPlants" id="TuG1812G0400001282.01.T01">
    <property type="protein sequence ID" value="TuG1812G0400001282.01.T01.cds361534"/>
    <property type="gene ID" value="TuG1812G0400001282.01"/>
</dbReference>
<reference evidence="3" key="1">
    <citation type="journal article" date="2013" name="Nature">
        <title>Draft genome of the wheat A-genome progenitor Triticum urartu.</title>
        <authorList>
            <person name="Ling H.Q."/>
            <person name="Zhao S."/>
            <person name="Liu D."/>
            <person name="Wang J."/>
            <person name="Sun H."/>
            <person name="Zhang C."/>
            <person name="Fan H."/>
            <person name="Li D."/>
            <person name="Dong L."/>
            <person name="Tao Y."/>
            <person name="Gao C."/>
            <person name="Wu H."/>
            <person name="Li Y."/>
            <person name="Cui Y."/>
            <person name="Guo X."/>
            <person name="Zheng S."/>
            <person name="Wang B."/>
            <person name="Yu K."/>
            <person name="Liang Q."/>
            <person name="Yang W."/>
            <person name="Lou X."/>
            <person name="Chen J."/>
            <person name="Feng M."/>
            <person name="Jian J."/>
            <person name="Zhang X."/>
            <person name="Luo G."/>
            <person name="Jiang Y."/>
            <person name="Liu J."/>
            <person name="Wang Z."/>
            <person name="Sha Y."/>
            <person name="Zhang B."/>
            <person name="Wu H."/>
            <person name="Tang D."/>
            <person name="Shen Q."/>
            <person name="Xue P."/>
            <person name="Zou S."/>
            <person name="Wang X."/>
            <person name="Liu X."/>
            <person name="Wang F."/>
            <person name="Yang Y."/>
            <person name="An X."/>
            <person name="Dong Z."/>
            <person name="Zhang K."/>
            <person name="Zhang X."/>
            <person name="Luo M.C."/>
            <person name="Dvorak J."/>
            <person name="Tong Y."/>
            <person name="Wang J."/>
            <person name="Yang H."/>
            <person name="Li Z."/>
            <person name="Wang D."/>
            <person name="Zhang A."/>
            <person name="Wang J."/>
        </authorList>
    </citation>
    <scope>NUCLEOTIDE SEQUENCE</scope>
    <source>
        <strain evidence="3">cv. G1812</strain>
    </source>
</reference>
<feature type="region of interest" description="Disordered" evidence="1">
    <location>
        <begin position="63"/>
        <end position="175"/>
    </location>
</feature>
<reference evidence="2" key="2">
    <citation type="submission" date="2018-03" db="EMBL/GenBank/DDBJ databases">
        <title>The Triticum urartu genome reveals the dynamic nature of wheat genome evolution.</title>
        <authorList>
            <person name="Ling H."/>
            <person name="Ma B."/>
            <person name="Shi X."/>
            <person name="Liu H."/>
            <person name="Dong L."/>
            <person name="Sun H."/>
            <person name="Cao Y."/>
            <person name="Gao Q."/>
            <person name="Zheng S."/>
            <person name="Li Y."/>
            <person name="Yu Y."/>
            <person name="Du H."/>
            <person name="Qi M."/>
            <person name="Li Y."/>
            <person name="Yu H."/>
            <person name="Cui Y."/>
            <person name="Wang N."/>
            <person name="Chen C."/>
            <person name="Wu H."/>
            <person name="Zhao Y."/>
            <person name="Zhang J."/>
            <person name="Li Y."/>
            <person name="Zhou W."/>
            <person name="Zhang B."/>
            <person name="Hu W."/>
            <person name="Eijk M."/>
            <person name="Tang J."/>
            <person name="Witsenboer H."/>
            <person name="Zhao S."/>
            <person name="Li Z."/>
            <person name="Zhang A."/>
            <person name="Wang D."/>
            <person name="Liang C."/>
        </authorList>
    </citation>
    <scope>NUCLEOTIDE SEQUENCE [LARGE SCALE GENOMIC DNA]</scope>
    <source>
        <strain evidence="2">cv. G1812</strain>
    </source>
</reference>
<accession>A0A8R7U6N7</accession>
<dbReference type="AlphaFoldDB" id="A0A8R7U6N7"/>
<dbReference type="Proteomes" id="UP000015106">
    <property type="component" value="Chromosome 4"/>
</dbReference>
<feature type="compositionally biased region" description="Basic and acidic residues" evidence="1">
    <location>
        <begin position="154"/>
        <end position="165"/>
    </location>
</feature>